<evidence type="ECO:0000256" key="18">
    <source>
        <dbReference type="ARBA" id="ARBA00029828"/>
    </source>
</evidence>
<keyword evidence="16" id="KW-0325">Glycoprotein</keyword>
<dbReference type="Proteomes" id="UP000612746">
    <property type="component" value="Unassembled WGS sequence"/>
</dbReference>
<evidence type="ECO:0000256" key="19">
    <source>
        <dbReference type="SAM" id="MobiDB-lite"/>
    </source>
</evidence>
<dbReference type="PANTHER" id="PTHR47175">
    <property type="entry name" value="LIPASE ATG15-RELATED"/>
    <property type="match status" value="1"/>
</dbReference>
<dbReference type="GO" id="GO:0004620">
    <property type="term" value="F:phospholipase activity"/>
    <property type="evidence" value="ECO:0007669"/>
    <property type="project" value="TreeGrafter"/>
</dbReference>
<evidence type="ECO:0000313" key="22">
    <source>
        <dbReference type="EMBL" id="KAG2187122.1"/>
    </source>
</evidence>
<keyword evidence="9" id="KW-0378">Hydrolase</keyword>
<dbReference type="SUPFAM" id="SSF53474">
    <property type="entry name" value="alpha/beta-Hydrolases"/>
    <property type="match status" value="1"/>
</dbReference>
<dbReference type="Gene3D" id="3.40.50.1820">
    <property type="entry name" value="alpha/beta hydrolase"/>
    <property type="match status" value="1"/>
</dbReference>
<dbReference type="EMBL" id="JAEPRA010000003">
    <property type="protein sequence ID" value="KAG2187122.1"/>
    <property type="molecule type" value="Genomic_DNA"/>
</dbReference>
<evidence type="ECO:0000256" key="20">
    <source>
        <dbReference type="SAM" id="Phobius"/>
    </source>
</evidence>
<gene>
    <name evidence="22" type="ORF">INT44_004792</name>
</gene>
<dbReference type="AlphaFoldDB" id="A0A8H7Q6V1"/>
<keyword evidence="14" id="KW-0443">Lipid metabolism</keyword>
<dbReference type="OrthoDB" id="58570at2759"/>
<evidence type="ECO:0000256" key="7">
    <source>
        <dbReference type="ARBA" id="ARBA00022692"/>
    </source>
</evidence>
<evidence type="ECO:0000256" key="6">
    <source>
        <dbReference type="ARBA" id="ARBA00013279"/>
    </source>
</evidence>
<proteinExistence type="inferred from homology"/>
<dbReference type="GO" id="GO:0046461">
    <property type="term" value="P:neutral lipid catabolic process"/>
    <property type="evidence" value="ECO:0007669"/>
    <property type="project" value="TreeGrafter"/>
</dbReference>
<name>A0A8H7Q6V1_9FUNG</name>
<dbReference type="InterPro" id="IPR029058">
    <property type="entry name" value="AB_hydrolase_fold"/>
</dbReference>
<keyword evidence="10" id="KW-0442">Lipid degradation</keyword>
<dbReference type="PANTHER" id="PTHR47175:SF2">
    <property type="entry name" value="LIPASE ATG15-RELATED"/>
    <property type="match status" value="1"/>
</dbReference>
<evidence type="ECO:0000256" key="15">
    <source>
        <dbReference type="ARBA" id="ARBA00023136"/>
    </source>
</evidence>
<keyword evidence="23" id="KW-1185">Reference proteome</keyword>
<dbReference type="GO" id="GO:0006660">
    <property type="term" value="P:phosphatidylserine catabolic process"/>
    <property type="evidence" value="ECO:0007669"/>
    <property type="project" value="TreeGrafter"/>
</dbReference>
<comment type="caution">
    <text evidence="22">The sequence shown here is derived from an EMBL/GenBank/DDBJ whole genome shotgun (WGS) entry which is preliminary data.</text>
</comment>
<sequence length="485" mass="54825">MKLTCAQRRFNLPRPDNPLSPRVHAMRSVQPLPTERIGLLLLLIISYLVVSYAQQQKPLLASTLQPSLSLRHIYHHSSSTGKYPNMFRRMDYSGIQALQIADNLGKPYTFSVKQNLGRRYRPASPLPYLMRAAQTPRQMHYAMGIHNMEIDYGLLPDVADSDTVLSLAEMTNNAYSDPDTREDWYDLGTKWNVTSSFGWESDGLRGHVFGDPDNTTFVLSFKGTSAGLWTGGPTGEKDKFNDNLLFSCCCARVSRAWRTVCDCFVGNTYQCNQTCLETSLLDEETYYSLAMKVYIELADQYPDATIWLSGHSLGGSVASLVGQTFGVPTVTFEIPGERLASRRFHLPAPPAINWDDIPLWHFGHTADPLFVGVCTGPSSTCWYGGFAMETRCHTGKVCVWDVVNEKGWRVDIRSHRIHDVIENILKKPEEFPIPECKQELECVDCALWDYPDDRDPPSTISTSCSTIPEIPDPTEDPWKRKKYRQ</sequence>
<dbReference type="Pfam" id="PF01764">
    <property type="entry name" value="Lipase_3"/>
    <property type="match status" value="1"/>
</dbReference>
<keyword evidence="8" id="KW-0967">Endosome</keyword>
<dbReference type="InterPro" id="IPR002921">
    <property type="entry name" value="Fungal_lipase-type"/>
</dbReference>
<dbReference type="GO" id="GO:0034727">
    <property type="term" value="P:piecemeal microautophagy of the nucleus"/>
    <property type="evidence" value="ECO:0007669"/>
    <property type="project" value="TreeGrafter"/>
</dbReference>
<evidence type="ECO:0000256" key="9">
    <source>
        <dbReference type="ARBA" id="ARBA00022801"/>
    </source>
</evidence>
<feature type="transmembrane region" description="Helical" evidence="20">
    <location>
        <begin position="37"/>
        <end position="54"/>
    </location>
</feature>
<dbReference type="GO" id="GO:0032585">
    <property type="term" value="C:multivesicular body membrane"/>
    <property type="evidence" value="ECO:0007669"/>
    <property type="project" value="UniProtKB-SubCell"/>
</dbReference>
<dbReference type="GO" id="GO:0005775">
    <property type="term" value="C:vacuolar lumen"/>
    <property type="evidence" value="ECO:0007669"/>
    <property type="project" value="TreeGrafter"/>
</dbReference>
<keyword evidence="11" id="KW-0735">Signal-anchor</keyword>
<comment type="subcellular location">
    <subcellularLocation>
        <location evidence="3">Endosome</location>
        <location evidence="3">Multivesicular body membrane</location>
        <topology evidence="3">Single-pass type II membrane protein</topology>
    </subcellularLocation>
    <subcellularLocation>
        <location evidence="2">Prevacuolar compartment membrane</location>
        <topology evidence="2">Single-pass type II membrane protein</topology>
    </subcellularLocation>
</comment>
<evidence type="ECO:0000256" key="3">
    <source>
        <dbReference type="ARBA" id="ARBA00004343"/>
    </source>
</evidence>
<dbReference type="EC" id="3.1.1.3" evidence="6"/>
<comment type="subunit">
    <text evidence="5">Binds to both phosphatidylinositol (PI) and phosphatidylinositol 3,5-bisphosphate (PIP2).</text>
</comment>
<evidence type="ECO:0000256" key="8">
    <source>
        <dbReference type="ARBA" id="ARBA00022753"/>
    </source>
</evidence>
<dbReference type="GO" id="GO:0034496">
    <property type="term" value="P:multivesicular body membrane disassembly"/>
    <property type="evidence" value="ECO:0007669"/>
    <property type="project" value="TreeGrafter"/>
</dbReference>
<evidence type="ECO:0000256" key="1">
    <source>
        <dbReference type="ARBA" id="ARBA00001024"/>
    </source>
</evidence>
<evidence type="ECO:0000256" key="14">
    <source>
        <dbReference type="ARBA" id="ARBA00023098"/>
    </source>
</evidence>
<keyword evidence="12 20" id="KW-1133">Transmembrane helix</keyword>
<dbReference type="GO" id="GO:0004806">
    <property type="term" value="F:triacylglycerol lipase activity"/>
    <property type="evidence" value="ECO:0007669"/>
    <property type="project" value="UniProtKB-EC"/>
</dbReference>
<keyword evidence="15 20" id="KW-0472">Membrane</keyword>
<evidence type="ECO:0000259" key="21">
    <source>
        <dbReference type="Pfam" id="PF01764"/>
    </source>
</evidence>
<feature type="compositionally biased region" description="Low complexity" evidence="19">
    <location>
        <begin position="457"/>
        <end position="469"/>
    </location>
</feature>
<evidence type="ECO:0000256" key="11">
    <source>
        <dbReference type="ARBA" id="ARBA00022968"/>
    </source>
</evidence>
<organism evidence="22 23">
    <name type="scientific">Umbelopsis vinacea</name>
    <dbReference type="NCBI Taxonomy" id="44442"/>
    <lineage>
        <taxon>Eukaryota</taxon>
        <taxon>Fungi</taxon>
        <taxon>Fungi incertae sedis</taxon>
        <taxon>Mucoromycota</taxon>
        <taxon>Mucoromycotina</taxon>
        <taxon>Umbelopsidomycetes</taxon>
        <taxon>Umbelopsidales</taxon>
        <taxon>Umbelopsidaceae</taxon>
        <taxon>Umbelopsis</taxon>
    </lineage>
</organism>
<evidence type="ECO:0000256" key="4">
    <source>
        <dbReference type="ARBA" id="ARBA00010701"/>
    </source>
</evidence>
<accession>A0A8H7Q6V1</accession>
<evidence type="ECO:0000256" key="10">
    <source>
        <dbReference type="ARBA" id="ARBA00022963"/>
    </source>
</evidence>
<comment type="catalytic activity">
    <reaction evidence="1">
        <text>a triacylglycerol + H2O = a diacylglycerol + a fatty acid + H(+)</text>
        <dbReference type="Rhea" id="RHEA:12044"/>
        <dbReference type="ChEBI" id="CHEBI:15377"/>
        <dbReference type="ChEBI" id="CHEBI:15378"/>
        <dbReference type="ChEBI" id="CHEBI:17855"/>
        <dbReference type="ChEBI" id="CHEBI:18035"/>
        <dbReference type="ChEBI" id="CHEBI:28868"/>
        <dbReference type="EC" id="3.1.1.3"/>
    </reaction>
</comment>
<evidence type="ECO:0000313" key="23">
    <source>
        <dbReference type="Proteomes" id="UP000612746"/>
    </source>
</evidence>
<reference evidence="22" key="1">
    <citation type="submission" date="2020-12" db="EMBL/GenBank/DDBJ databases">
        <title>Metabolic potential, ecology and presence of endohyphal bacteria is reflected in genomic diversity of Mucoromycotina.</title>
        <authorList>
            <person name="Muszewska A."/>
            <person name="Okrasinska A."/>
            <person name="Steczkiewicz K."/>
            <person name="Drgas O."/>
            <person name="Orlowska M."/>
            <person name="Perlinska-Lenart U."/>
            <person name="Aleksandrzak-Piekarczyk T."/>
            <person name="Szatraj K."/>
            <person name="Zielenkiewicz U."/>
            <person name="Pilsyk S."/>
            <person name="Malc E."/>
            <person name="Mieczkowski P."/>
            <person name="Kruszewska J.S."/>
            <person name="Biernat P."/>
            <person name="Pawlowska J."/>
        </authorList>
    </citation>
    <scope>NUCLEOTIDE SEQUENCE</scope>
    <source>
        <strain evidence="22">WA0000051536</strain>
    </source>
</reference>
<evidence type="ECO:0000256" key="2">
    <source>
        <dbReference type="ARBA" id="ARBA00004270"/>
    </source>
</evidence>
<feature type="domain" description="Fungal lipase-type" evidence="21">
    <location>
        <begin position="296"/>
        <end position="322"/>
    </location>
</feature>
<keyword evidence="13" id="KW-0072">Autophagy</keyword>
<evidence type="ECO:0000256" key="13">
    <source>
        <dbReference type="ARBA" id="ARBA00023006"/>
    </source>
</evidence>
<evidence type="ECO:0000256" key="5">
    <source>
        <dbReference type="ARBA" id="ARBA00011137"/>
    </source>
</evidence>
<evidence type="ECO:0000256" key="16">
    <source>
        <dbReference type="ARBA" id="ARBA00023180"/>
    </source>
</evidence>
<protein>
    <recommendedName>
        <fullName evidence="6">triacylglycerol lipase</fullName>
        <ecNumber evidence="6">3.1.1.3</ecNumber>
    </recommendedName>
    <alternativeName>
        <fullName evidence="18">Autophagy-related protein 15</fullName>
    </alternativeName>
</protein>
<comment type="function">
    <text evidence="17">Lipase which is essential for lysis of subvacuolar cytoplasm to vacuole targeted bodies and intravacuolar autophagic bodies. Involved in the lysis of intravacuolar multivesicular body (MVB) vesicles. The intravacuolar membrane disintegration by ATG15 is critical to life span extension.</text>
</comment>
<dbReference type="InterPro" id="IPR050805">
    <property type="entry name" value="ATG15_Lipase"/>
</dbReference>
<comment type="similarity">
    <text evidence="4">Belongs to the AB hydrolase superfamily. Lipase family.</text>
</comment>
<evidence type="ECO:0000256" key="17">
    <source>
        <dbReference type="ARBA" id="ARBA00024663"/>
    </source>
</evidence>
<feature type="region of interest" description="Disordered" evidence="19">
    <location>
        <begin position="454"/>
        <end position="485"/>
    </location>
</feature>
<evidence type="ECO:0000256" key="12">
    <source>
        <dbReference type="ARBA" id="ARBA00022989"/>
    </source>
</evidence>
<keyword evidence="7 20" id="KW-0812">Transmembrane</keyword>